<evidence type="ECO:0000256" key="1">
    <source>
        <dbReference type="SAM" id="MobiDB-lite"/>
    </source>
</evidence>
<keyword evidence="3" id="KW-1185">Reference proteome</keyword>
<dbReference type="EMBL" id="OV696687">
    <property type="protein sequence ID" value="CAH1252895.1"/>
    <property type="molecule type" value="Genomic_DNA"/>
</dbReference>
<feature type="region of interest" description="Disordered" evidence="1">
    <location>
        <begin position="268"/>
        <end position="307"/>
    </location>
</feature>
<organism evidence="2 3">
    <name type="scientific">Branchiostoma lanceolatum</name>
    <name type="common">Common lancelet</name>
    <name type="synonym">Amphioxus lanceolatum</name>
    <dbReference type="NCBI Taxonomy" id="7740"/>
    <lineage>
        <taxon>Eukaryota</taxon>
        <taxon>Metazoa</taxon>
        <taxon>Chordata</taxon>
        <taxon>Cephalochordata</taxon>
        <taxon>Leptocardii</taxon>
        <taxon>Amphioxiformes</taxon>
        <taxon>Branchiostomatidae</taxon>
        <taxon>Branchiostoma</taxon>
    </lineage>
</organism>
<dbReference type="AlphaFoldDB" id="A0A8J9ZGI4"/>
<dbReference type="Proteomes" id="UP000838412">
    <property type="component" value="Chromosome 2"/>
</dbReference>
<name>A0A8J9ZGI4_BRALA</name>
<proteinExistence type="predicted"/>
<dbReference type="PANTHER" id="PTHR37159">
    <property type="entry name" value="GH11867P"/>
    <property type="match status" value="1"/>
</dbReference>
<feature type="region of interest" description="Disordered" evidence="1">
    <location>
        <begin position="1"/>
        <end position="23"/>
    </location>
</feature>
<sequence>MQPLDLGDLQKGATAPGDCGAPHDVMPPWMDRERFDRGREFIQRHLPGVFLSQYMALLIGFSVAPLLDVLLFTGKSSTVEQAMRRYISTGRRLMLWHDGDVWDVNSKAHASVMNVRNTHGKVARDITKDRKGCDTKGKQGDETEDQEHAHPNGITYRDEKRLKGSQHSHLFNGAFEEESHYQDVGNMEKTLLLQERLPQDRAAKLALVRGHATTTRDRNNKVSQRGPWWFVPDRPMISTGLTRQRRETAENIASDVLLEAASTDANARSIDDDVDSRDATNPNSWTEYGRSAPSRERPRGRFARVRM</sequence>
<feature type="region of interest" description="Disordered" evidence="1">
    <location>
        <begin position="129"/>
        <end position="155"/>
    </location>
</feature>
<reference evidence="2" key="1">
    <citation type="submission" date="2022-01" db="EMBL/GenBank/DDBJ databases">
        <authorList>
            <person name="Braso-Vives M."/>
        </authorList>
    </citation>
    <scope>NUCLEOTIDE SEQUENCE</scope>
</reference>
<evidence type="ECO:0000313" key="3">
    <source>
        <dbReference type="Proteomes" id="UP000838412"/>
    </source>
</evidence>
<evidence type="ECO:0000313" key="2">
    <source>
        <dbReference type="EMBL" id="CAH1252895.1"/>
    </source>
</evidence>
<dbReference type="OrthoDB" id="6361347at2759"/>
<gene>
    <name evidence="2" type="primary">Hypp1032</name>
    <name evidence="2" type="ORF">BLAG_LOCUS12840</name>
</gene>
<accession>A0A8J9ZGI4</accession>
<protein>
    <submittedName>
        <fullName evidence="2">Hypp1032 protein</fullName>
    </submittedName>
</protein>
<dbReference type="PANTHER" id="PTHR37159:SF1">
    <property type="entry name" value="GH11867P"/>
    <property type="match status" value="1"/>
</dbReference>